<dbReference type="Pfam" id="PF04433">
    <property type="entry name" value="SWIRM"/>
    <property type="match status" value="1"/>
</dbReference>
<feature type="non-terminal residue" evidence="15">
    <location>
        <position position="1"/>
    </location>
</feature>
<dbReference type="STRING" id="215637.A0A4V1J5K3"/>
<dbReference type="PANTHER" id="PTHR12802:SF41">
    <property type="entry name" value="BRAHMA ASSOCIATED PROTEIN 155 KDA"/>
    <property type="match status" value="1"/>
</dbReference>
<dbReference type="PROSITE" id="PS50090">
    <property type="entry name" value="MYB_LIKE"/>
    <property type="match status" value="1"/>
</dbReference>
<evidence type="ECO:0000256" key="2">
    <source>
        <dbReference type="ARBA" id="ARBA00022771"/>
    </source>
</evidence>
<evidence type="ECO:0000256" key="6">
    <source>
        <dbReference type="ARBA" id="ARBA00023163"/>
    </source>
</evidence>
<dbReference type="FunFam" id="1.10.10.60:FF:000014">
    <property type="entry name" value="SWI/SNF complex subunit SMARCC2 isoform C"/>
    <property type="match status" value="1"/>
</dbReference>
<dbReference type="InterPro" id="IPR009057">
    <property type="entry name" value="Homeodomain-like_sf"/>
</dbReference>
<dbReference type="PROSITE" id="PS51293">
    <property type="entry name" value="SANT"/>
    <property type="match status" value="1"/>
</dbReference>
<feature type="coiled-coil region" evidence="9">
    <location>
        <begin position="515"/>
        <end position="563"/>
    </location>
</feature>
<dbReference type="Pfam" id="PF16495">
    <property type="entry name" value="SWIRM-assoc_1"/>
    <property type="match status" value="1"/>
</dbReference>
<evidence type="ECO:0000256" key="10">
    <source>
        <dbReference type="SAM" id="MobiDB-lite"/>
    </source>
</evidence>
<dbReference type="CDD" id="cd02336">
    <property type="entry name" value="ZZ_RSC8"/>
    <property type="match status" value="1"/>
</dbReference>
<dbReference type="FunFam" id="1.10.10.10:FF:000020">
    <property type="entry name" value="SWI/SNF complex subunit SMARCC2 isoform c"/>
    <property type="match status" value="1"/>
</dbReference>
<dbReference type="CDD" id="cd00167">
    <property type="entry name" value="SANT"/>
    <property type="match status" value="1"/>
</dbReference>
<dbReference type="InterPro" id="IPR041984">
    <property type="entry name" value="Rsc8/Ssr1/Ssr2_ZZ"/>
</dbReference>
<evidence type="ECO:0000313" key="15">
    <source>
        <dbReference type="EMBL" id="RKP39359.1"/>
    </source>
</evidence>
<dbReference type="InterPro" id="IPR043145">
    <property type="entry name" value="Znf_ZZ_sf"/>
</dbReference>
<dbReference type="GO" id="GO:0008270">
    <property type="term" value="F:zinc ion binding"/>
    <property type="evidence" value="ECO:0007669"/>
    <property type="project" value="UniProtKB-KW"/>
</dbReference>
<accession>A0A4V1J5K3</accession>
<evidence type="ECO:0000313" key="16">
    <source>
        <dbReference type="Proteomes" id="UP000268162"/>
    </source>
</evidence>
<dbReference type="PANTHER" id="PTHR12802">
    <property type="entry name" value="SWI/SNF COMPLEX-RELATED"/>
    <property type="match status" value="1"/>
</dbReference>
<evidence type="ECO:0000256" key="9">
    <source>
        <dbReference type="SAM" id="Coils"/>
    </source>
</evidence>
<dbReference type="SMART" id="SM00717">
    <property type="entry name" value="SANT"/>
    <property type="match status" value="1"/>
</dbReference>
<evidence type="ECO:0000256" key="7">
    <source>
        <dbReference type="ARBA" id="ARBA00023242"/>
    </source>
</evidence>
<dbReference type="Gene3D" id="3.30.60.90">
    <property type="match status" value="1"/>
</dbReference>
<dbReference type="AlphaFoldDB" id="A0A4V1J5K3"/>
<dbReference type="SMART" id="SM00291">
    <property type="entry name" value="ZnF_ZZ"/>
    <property type="match status" value="1"/>
</dbReference>
<feature type="domain" description="SANT" evidence="14">
    <location>
        <begin position="307"/>
        <end position="358"/>
    </location>
</feature>
<dbReference type="PROSITE" id="PS50135">
    <property type="entry name" value="ZF_ZZ_2"/>
    <property type="match status" value="1"/>
</dbReference>
<keyword evidence="4" id="KW-0805">Transcription regulation</keyword>
<feature type="compositionally biased region" description="Polar residues" evidence="10">
    <location>
        <begin position="18"/>
        <end position="27"/>
    </location>
</feature>
<keyword evidence="1" id="KW-0479">Metal-binding</keyword>
<dbReference type="Pfam" id="PF00249">
    <property type="entry name" value="Myb_DNA-binding"/>
    <property type="match status" value="1"/>
</dbReference>
<feature type="region of interest" description="Disordered" evidence="10">
    <location>
        <begin position="1"/>
        <end position="47"/>
    </location>
</feature>
<gene>
    <name evidence="15" type="ORF">BJ085DRAFT_12527</name>
</gene>
<evidence type="ECO:0000256" key="5">
    <source>
        <dbReference type="ARBA" id="ARBA00023125"/>
    </source>
</evidence>
<reference evidence="16" key="1">
    <citation type="journal article" date="2018" name="Nat. Microbiol.">
        <title>Leveraging single-cell genomics to expand the fungal tree of life.</title>
        <authorList>
            <person name="Ahrendt S.R."/>
            <person name="Quandt C.A."/>
            <person name="Ciobanu D."/>
            <person name="Clum A."/>
            <person name="Salamov A."/>
            <person name="Andreopoulos B."/>
            <person name="Cheng J.F."/>
            <person name="Woyke T."/>
            <person name="Pelin A."/>
            <person name="Henrissat B."/>
            <person name="Reynolds N.K."/>
            <person name="Benny G.L."/>
            <person name="Smith M.E."/>
            <person name="James T.Y."/>
            <person name="Grigoriev I.V."/>
        </authorList>
    </citation>
    <scope>NUCLEOTIDE SEQUENCE [LARGE SCALE GENOMIC DNA]</scope>
    <source>
        <strain evidence="16">RSA 468</strain>
    </source>
</reference>
<dbReference type="EMBL" id="ML002276">
    <property type="protein sequence ID" value="RKP39359.1"/>
    <property type="molecule type" value="Genomic_DNA"/>
</dbReference>
<name>A0A4V1J5K3_9FUNG</name>
<sequence>APGRRTEFEPLPTGDIANISQTESTLRTAPGEPTDEAPAAASDRPTAPIPAALSQKEIQDRAQSYLAQQTYEVIIPSYSAWFTMDGIHINEKRGLPEFFNGRNRSKTPSVYKDYRDFMINTYRLNPTEYLTVTACRRNLAGDVCAIMRVHAFLEQWGLINYQVDPDTRPSVVGPPFTGHFRVTADTPRGLQPFLPHVPTANGRVTPTSAASTTAAKPVLSPNTNLTLRKHAYDGGVSADKPAPESGSAPSARYHCFTCGVDCTKVRYHCLKVKKIDLCSPCYLEGRFPSSMYSGDFVKLEATPLKQTQADRWTDQETLLLLEGIEMFDHDWFRIADHVGTRTREQCISHFLQLPIEDPYLETSMAQLGPLQYQHNLPFSQANNPVMSVVAFLASNVNPGVAAAAAQSALKQLAEEAASNKKAKSSTDSKEAPVAGGGDTAMDTTADGETKEPGQSETTSTQPPPGEKETSTTDGAAPGFTQDALTRASTAALGAAASKAQVLANYEDRQIETLVHQAIELQLKKMELKMREFEDLETLVRNQQQELENERLRLVQERLQMRKTM</sequence>
<dbReference type="GO" id="GO:0003677">
    <property type="term" value="F:DNA binding"/>
    <property type="evidence" value="ECO:0007669"/>
    <property type="project" value="UniProtKB-KW"/>
</dbReference>
<keyword evidence="7" id="KW-0539">Nucleus</keyword>
<evidence type="ECO:0000259" key="11">
    <source>
        <dbReference type="PROSITE" id="PS50090"/>
    </source>
</evidence>
<dbReference type="InterPro" id="IPR032451">
    <property type="entry name" value="SMARCC_C"/>
</dbReference>
<dbReference type="InterPro" id="IPR036388">
    <property type="entry name" value="WH-like_DNA-bd_sf"/>
</dbReference>
<dbReference type="InterPro" id="IPR007526">
    <property type="entry name" value="SWIRM"/>
</dbReference>
<feature type="domain" description="ZZ-type" evidence="12">
    <location>
        <begin position="250"/>
        <end position="304"/>
    </location>
</feature>
<keyword evidence="6" id="KW-0804">Transcription</keyword>
<keyword evidence="16" id="KW-1185">Reference proteome</keyword>
<feature type="non-terminal residue" evidence="15">
    <location>
        <position position="564"/>
    </location>
</feature>
<evidence type="ECO:0000256" key="4">
    <source>
        <dbReference type="ARBA" id="ARBA00023015"/>
    </source>
</evidence>
<dbReference type="GO" id="GO:0042393">
    <property type="term" value="F:histone binding"/>
    <property type="evidence" value="ECO:0007669"/>
    <property type="project" value="TreeGrafter"/>
</dbReference>
<evidence type="ECO:0008006" key="17">
    <source>
        <dbReference type="Google" id="ProtNLM"/>
    </source>
</evidence>
<evidence type="ECO:0000259" key="13">
    <source>
        <dbReference type="PROSITE" id="PS50934"/>
    </source>
</evidence>
<dbReference type="Proteomes" id="UP000268162">
    <property type="component" value="Unassembled WGS sequence"/>
</dbReference>
<feature type="region of interest" description="Disordered" evidence="10">
    <location>
        <begin position="417"/>
        <end position="479"/>
    </location>
</feature>
<dbReference type="InterPro" id="IPR000433">
    <property type="entry name" value="Znf_ZZ"/>
</dbReference>
<dbReference type="Gene3D" id="1.10.10.60">
    <property type="entry name" value="Homeodomain-like"/>
    <property type="match status" value="1"/>
</dbReference>
<evidence type="ECO:0000256" key="1">
    <source>
        <dbReference type="ARBA" id="ARBA00022723"/>
    </source>
</evidence>
<evidence type="ECO:0000256" key="8">
    <source>
        <dbReference type="PROSITE-ProRule" id="PRU00228"/>
    </source>
</evidence>
<dbReference type="InterPro" id="IPR001005">
    <property type="entry name" value="SANT/Myb"/>
</dbReference>
<dbReference type="GO" id="GO:0016514">
    <property type="term" value="C:SWI/SNF complex"/>
    <property type="evidence" value="ECO:0007669"/>
    <property type="project" value="TreeGrafter"/>
</dbReference>
<keyword evidence="5" id="KW-0238">DNA-binding</keyword>
<dbReference type="GO" id="GO:0045893">
    <property type="term" value="P:positive regulation of DNA-templated transcription"/>
    <property type="evidence" value="ECO:0007669"/>
    <property type="project" value="TreeGrafter"/>
</dbReference>
<keyword evidence="2 8" id="KW-0863">Zinc-finger</keyword>
<dbReference type="SUPFAM" id="SSF46689">
    <property type="entry name" value="Homeodomain-like"/>
    <property type="match status" value="2"/>
</dbReference>
<feature type="domain" description="SWIRM" evidence="13">
    <location>
        <begin position="73"/>
        <end position="170"/>
    </location>
</feature>
<dbReference type="PROSITE" id="PS50934">
    <property type="entry name" value="SWIRM"/>
    <property type="match status" value="1"/>
</dbReference>
<keyword evidence="3" id="KW-0862">Zinc</keyword>
<proteinExistence type="predicted"/>
<dbReference type="InterPro" id="IPR017884">
    <property type="entry name" value="SANT_dom"/>
</dbReference>
<dbReference type="Gene3D" id="1.10.10.10">
    <property type="entry name" value="Winged helix-like DNA-binding domain superfamily/Winged helix DNA-binding domain"/>
    <property type="match status" value="1"/>
</dbReference>
<protein>
    <recommendedName>
        <fullName evidence="17">SWIRM-domain-containing protein</fullName>
    </recommendedName>
</protein>
<keyword evidence="9" id="KW-0175">Coiled coil</keyword>
<dbReference type="SUPFAM" id="SSF57850">
    <property type="entry name" value="RING/U-box"/>
    <property type="match status" value="1"/>
</dbReference>
<evidence type="ECO:0000259" key="12">
    <source>
        <dbReference type="PROSITE" id="PS50135"/>
    </source>
</evidence>
<evidence type="ECO:0000259" key="14">
    <source>
        <dbReference type="PROSITE" id="PS51293"/>
    </source>
</evidence>
<evidence type="ECO:0000256" key="3">
    <source>
        <dbReference type="ARBA" id="ARBA00022833"/>
    </source>
</evidence>
<feature type="domain" description="Myb-like" evidence="11">
    <location>
        <begin position="311"/>
        <end position="354"/>
    </location>
</feature>
<dbReference type="Pfam" id="PF00569">
    <property type="entry name" value="ZZ"/>
    <property type="match status" value="1"/>
</dbReference>
<organism evidence="15 16">
    <name type="scientific">Dimargaris cristalligena</name>
    <dbReference type="NCBI Taxonomy" id="215637"/>
    <lineage>
        <taxon>Eukaryota</taxon>
        <taxon>Fungi</taxon>
        <taxon>Fungi incertae sedis</taxon>
        <taxon>Zoopagomycota</taxon>
        <taxon>Kickxellomycotina</taxon>
        <taxon>Dimargaritomycetes</taxon>
        <taxon>Dimargaritales</taxon>
        <taxon>Dimargaritaceae</taxon>
        <taxon>Dimargaris</taxon>
    </lineage>
</organism>